<keyword evidence="2" id="KW-1133">Transmembrane helix</keyword>
<feature type="transmembrane region" description="Helical" evidence="2">
    <location>
        <begin position="122"/>
        <end position="144"/>
    </location>
</feature>
<dbReference type="RefSeq" id="WP_378610615.1">
    <property type="nucleotide sequence ID" value="NZ_JBHSAX010000003.1"/>
</dbReference>
<evidence type="ECO:0000256" key="2">
    <source>
        <dbReference type="SAM" id="Phobius"/>
    </source>
</evidence>
<dbReference type="Pfam" id="PF17957">
    <property type="entry name" value="Big_7"/>
    <property type="match status" value="1"/>
</dbReference>
<dbReference type="SUPFAM" id="SSF81296">
    <property type="entry name" value="E set domains"/>
    <property type="match status" value="1"/>
</dbReference>
<dbReference type="InterPro" id="IPR014756">
    <property type="entry name" value="Ig_E-set"/>
</dbReference>
<proteinExistence type="predicted"/>
<dbReference type="PANTHER" id="PTHR19372">
    <property type="entry name" value="SULFITE REDUCTASE"/>
    <property type="match status" value="1"/>
</dbReference>
<feature type="transmembrane region" description="Helical" evidence="2">
    <location>
        <begin position="72"/>
        <end position="91"/>
    </location>
</feature>
<feature type="transmembrane region" description="Helical" evidence="2">
    <location>
        <begin position="98"/>
        <end position="116"/>
    </location>
</feature>
<dbReference type="InterPro" id="IPR000572">
    <property type="entry name" value="OxRdtase_Mopterin-bd_dom"/>
</dbReference>
<dbReference type="Pfam" id="PF00174">
    <property type="entry name" value="Oxidored_molyb"/>
    <property type="match status" value="1"/>
</dbReference>
<name>A0ABV8DMD9_9NOCA</name>
<accession>A0ABV8DMD9</accession>
<feature type="region of interest" description="Disordered" evidence="1">
    <location>
        <begin position="155"/>
        <end position="217"/>
    </location>
</feature>
<dbReference type="SUPFAM" id="SSF56524">
    <property type="entry name" value="Oxidoreductase molybdopterin-binding domain"/>
    <property type="match status" value="1"/>
</dbReference>
<dbReference type="Gene3D" id="3.90.420.10">
    <property type="entry name" value="Oxidoreductase, molybdopterin-binding domain"/>
    <property type="match status" value="1"/>
</dbReference>
<keyword evidence="2" id="KW-0472">Membrane</keyword>
<dbReference type="Gene3D" id="2.60.40.650">
    <property type="match status" value="1"/>
</dbReference>
<comment type="caution">
    <text evidence="4">The sequence shown here is derived from an EMBL/GenBank/DDBJ whole genome shotgun (WGS) entry which is preliminary data.</text>
</comment>
<dbReference type="Proteomes" id="UP001595696">
    <property type="component" value="Unassembled WGS sequence"/>
</dbReference>
<keyword evidence="2" id="KW-0812">Transmembrane</keyword>
<dbReference type="EMBL" id="JBHSAX010000003">
    <property type="protein sequence ID" value="MFC3960844.1"/>
    <property type="molecule type" value="Genomic_DNA"/>
</dbReference>
<keyword evidence="5" id="KW-1185">Reference proteome</keyword>
<evidence type="ECO:0000313" key="5">
    <source>
        <dbReference type="Proteomes" id="UP001595696"/>
    </source>
</evidence>
<feature type="transmembrane region" description="Helical" evidence="2">
    <location>
        <begin position="12"/>
        <end position="36"/>
    </location>
</feature>
<evidence type="ECO:0000259" key="3">
    <source>
        <dbReference type="Pfam" id="PF00174"/>
    </source>
</evidence>
<feature type="transmembrane region" description="Helical" evidence="2">
    <location>
        <begin position="222"/>
        <end position="241"/>
    </location>
</feature>
<protein>
    <submittedName>
        <fullName evidence="4">Molybdopterin-dependent oxidoreductase</fullName>
    </submittedName>
</protein>
<feature type="domain" description="Oxidoreductase molybdopterin-binding" evidence="3">
    <location>
        <begin position="299"/>
        <end position="447"/>
    </location>
</feature>
<dbReference type="InterPro" id="IPR036374">
    <property type="entry name" value="OxRdtase_Mopterin-bd_sf"/>
</dbReference>
<organism evidence="4 5">
    <name type="scientific">Nocardia jiangsuensis</name>
    <dbReference type="NCBI Taxonomy" id="1691563"/>
    <lineage>
        <taxon>Bacteria</taxon>
        <taxon>Bacillati</taxon>
        <taxon>Actinomycetota</taxon>
        <taxon>Actinomycetes</taxon>
        <taxon>Mycobacteriales</taxon>
        <taxon>Nocardiaceae</taxon>
        <taxon>Nocardia</taxon>
    </lineage>
</organism>
<evidence type="ECO:0000313" key="4">
    <source>
        <dbReference type="EMBL" id="MFC3960844.1"/>
    </source>
</evidence>
<sequence length="572" mass="59561">MTATEQHTPGRAAAALSGVLAAGLVLGVGHLVAAVVEPAASPFLATGAAMVDRTPRALKDFAIREFGSNDKLVLFASMAVVMVLLAAVAGLLERRFRFAGCGVLAVLGLVVVGAALQRPGATAVFAVPAVLGVVAGILALRVLVRSAARGSRAAGDAPAYRAGGDGDPGSADATRSRSDADAVPPEVAGAAAPARSAPAESGRERMSRAAAPASAGNPSRRGFLGIAAGVGALAVATYAAGQYIGRALRDVAADRAGFVLPRPARPAPPIAADVTFPDPGISPFTTPNGDFYRVDTALQLPALTSDEWRLRIHGLVDREVEYTFADLRDRAAAESTFTLTCVSNEVGGDLLGTATWTGYRLADLLAEAGPRPDADMVLSTSIDGFTASTPLAALTDGRDALLAVGMNGEPLPVAHGYPARLVVPGLYGYVSATKWVVDLELTRFDRATAYWTDRGWAAQAPIKTSSRIDVPASFATVDAGRVAVAGVAWAQRNGIDRVEVQVDDTPWQQAELAAEYSVDTWRQWRFAWDATPGAHTLRVRATDRTGATQTDARARPFPDGSTGWHSRVVTVR</sequence>
<dbReference type="PANTHER" id="PTHR19372:SF7">
    <property type="entry name" value="SULFITE OXIDASE, MITOCHONDRIAL"/>
    <property type="match status" value="1"/>
</dbReference>
<reference evidence="5" key="1">
    <citation type="journal article" date="2019" name="Int. J. Syst. Evol. Microbiol.">
        <title>The Global Catalogue of Microorganisms (GCM) 10K type strain sequencing project: providing services to taxonomists for standard genome sequencing and annotation.</title>
        <authorList>
            <consortium name="The Broad Institute Genomics Platform"/>
            <consortium name="The Broad Institute Genome Sequencing Center for Infectious Disease"/>
            <person name="Wu L."/>
            <person name="Ma J."/>
        </authorList>
    </citation>
    <scope>NUCLEOTIDE SEQUENCE [LARGE SCALE GENOMIC DNA]</scope>
    <source>
        <strain evidence="5">CGMCC 4.7330</strain>
    </source>
</reference>
<feature type="compositionally biased region" description="Low complexity" evidence="1">
    <location>
        <begin position="181"/>
        <end position="200"/>
    </location>
</feature>
<gene>
    <name evidence="4" type="ORF">ACFO0B_02445</name>
</gene>
<evidence type="ECO:0000256" key="1">
    <source>
        <dbReference type="SAM" id="MobiDB-lite"/>
    </source>
</evidence>